<feature type="transmembrane region" description="Helical" evidence="11">
    <location>
        <begin position="12"/>
        <end position="30"/>
    </location>
</feature>
<dbReference type="GO" id="GO:0008360">
    <property type="term" value="P:regulation of cell shape"/>
    <property type="evidence" value="ECO:0007669"/>
    <property type="project" value="UniProtKB-KW"/>
</dbReference>
<evidence type="ECO:0000256" key="2">
    <source>
        <dbReference type="ARBA" id="ARBA00022519"/>
    </source>
</evidence>
<dbReference type="InterPro" id="IPR036950">
    <property type="entry name" value="PBP_transglycosylase"/>
</dbReference>
<dbReference type="GO" id="GO:0009274">
    <property type="term" value="C:peptidoglycan-based cell wall"/>
    <property type="evidence" value="ECO:0007669"/>
    <property type="project" value="InterPro"/>
</dbReference>
<keyword evidence="6" id="KW-0133">Cell shape</keyword>
<evidence type="ECO:0000256" key="7">
    <source>
        <dbReference type="ARBA" id="ARBA00022984"/>
    </source>
</evidence>
<evidence type="ECO:0000256" key="8">
    <source>
        <dbReference type="ARBA" id="ARBA00022989"/>
    </source>
</evidence>
<evidence type="ECO:0000256" key="10">
    <source>
        <dbReference type="ARBA" id="ARBA00023316"/>
    </source>
</evidence>
<evidence type="ECO:0000313" key="13">
    <source>
        <dbReference type="EMBL" id="HCK25333.1"/>
    </source>
</evidence>
<proteinExistence type="predicted"/>
<keyword evidence="7" id="KW-0573">Peptidoglycan synthesis</keyword>
<sequence>MNTALKKKLIKIIGIISVLLVLTVCGLYIARNSLLKISMDRRIAKAKREQGLSISYQSLELKGVSHIEMNGLAIIPEQRDTLLQLQTLRLEFNFWKLFGGHLEVKDVQLDKLKIQLIKRDSIANYDFLFQKEKKETPSKKEEYNYAKRADELLELAFDLLPENGEIRHLSVTHQCDTNLIEVKVPLLTIKNNQFSSEITVREENQYQRWTTRGELNRSSHTIKAELYSQKKQKVYLPYLKKHFEAEVMFDSLSYSLTKTNIGSGQIALSGVAAITGLQVLHHALSPDRINLDRGKFSYHIHMGSNFAELDSSSHVQFNKLEFHPYLYIEKKHDKWHIKSSINKPWFPANELFGSLPKGLFSNLEGIQTKGMLSYHFLFDLDFSQLDSLKLESELNHKDFHIIKYGATNLAKMSEEFSYTAYEKEQPVKTFNVGPSYEHFTPLDSISPLLQMSVLQSEDGAFFYHKGFLPDALREALIYDLKVKRFARGGSTITMQLVKNVFLNRKKNIARKLEEALIVWLIETKCLTSKQRMYEVYLNIAEWGPMVYGIYEAADYYFSKRPSELTTEESIFLASIIPKPKHYKSSFTTEGQLKDYMKGYYHLIANRLKIKGLISELDADSIKPEITIRGGALNDLRSKRDSIPTVPTE</sequence>
<evidence type="ECO:0000256" key="9">
    <source>
        <dbReference type="ARBA" id="ARBA00023136"/>
    </source>
</evidence>
<dbReference type="GO" id="GO:0016763">
    <property type="term" value="F:pentosyltransferase activity"/>
    <property type="evidence" value="ECO:0007669"/>
    <property type="project" value="InterPro"/>
</dbReference>
<keyword evidence="4" id="KW-0808">Transferase</keyword>
<dbReference type="PANTHER" id="PTHR30400">
    <property type="entry name" value="MONOFUNCTIONAL BIOSYNTHETIC PEPTIDOGLYCAN TRANSGLYCOSYLASE"/>
    <property type="match status" value="1"/>
</dbReference>
<dbReference type="Proteomes" id="UP000263098">
    <property type="component" value="Unassembled WGS sequence"/>
</dbReference>
<dbReference type="Pfam" id="PF00912">
    <property type="entry name" value="Transgly"/>
    <property type="match status" value="1"/>
</dbReference>
<keyword evidence="3" id="KW-0328">Glycosyltransferase</keyword>
<comment type="caution">
    <text evidence="13">The sequence shown here is derived from an EMBL/GenBank/DDBJ whole genome shotgun (WGS) entry which is preliminary data.</text>
</comment>
<dbReference type="Gene3D" id="1.10.3810.10">
    <property type="entry name" value="Biosynthetic peptidoglycan transglycosylase-like"/>
    <property type="match status" value="1"/>
</dbReference>
<dbReference type="GO" id="GO:0071555">
    <property type="term" value="P:cell wall organization"/>
    <property type="evidence" value="ECO:0007669"/>
    <property type="project" value="UniProtKB-KW"/>
</dbReference>
<organism evidence="13 14">
    <name type="scientific">Bacteroides graminisolvens</name>
    <dbReference type="NCBI Taxonomy" id="477666"/>
    <lineage>
        <taxon>Bacteria</taxon>
        <taxon>Pseudomonadati</taxon>
        <taxon>Bacteroidota</taxon>
        <taxon>Bacteroidia</taxon>
        <taxon>Bacteroidales</taxon>
        <taxon>Bacteroidaceae</taxon>
        <taxon>Bacteroides</taxon>
    </lineage>
</organism>
<keyword evidence="10" id="KW-0961">Cell wall biogenesis/degradation</keyword>
<keyword evidence="8 11" id="KW-1133">Transmembrane helix</keyword>
<dbReference type="GO" id="GO:0016020">
    <property type="term" value="C:membrane"/>
    <property type="evidence" value="ECO:0007669"/>
    <property type="project" value="InterPro"/>
</dbReference>
<evidence type="ECO:0000313" key="14">
    <source>
        <dbReference type="Proteomes" id="UP000263098"/>
    </source>
</evidence>
<dbReference type="PANTHER" id="PTHR30400:SF0">
    <property type="entry name" value="BIOSYNTHETIC PEPTIDOGLYCAN TRANSGLYCOSYLASE"/>
    <property type="match status" value="1"/>
</dbReference>
<keyword evidence="2" id="KW-0997">Cell inner membrane</keyword>
<evidence type="ECO:0000256" key="11">
    <source>
        <dbReference type="SAM" id="Phobius"/>
    </source>
</evidence>
<keyword evidence="9 11" id="KW-0472">Membrane</keyword>
<dbReference type="InterPro" id="IPR023346">
    <property type="entry name" value="Lysozyme-like_dom_sf"/>
</dbReference>
<evidence type="ECO:0000256" key="3">
    <source>
        <dbReference type="ARBA" id="ARBA00022676"/>
    </source>
</evidence>
<protein>
    <submittedName>
        <fullName evidence="13">Penicillin-binding protein</fullName>
    </submittedName>
</protein>
<evidence type="ECO:0000259" key="12">
    <source>
        <dbReference type="Pfam" id="PF00912"/>
    </source>
</evidence>
<name>A0A3D2SGE5_9BACE</name>
<dbReference type="EMBL" id="DPVG01000421">
    <property type="protein sequence ID" value="HCK25333.1"/>
    <property type="molecule type" value="Genomic_DNA"/>
</dbReference>
<evidence type="ECO:0000256" key="6">
    <source>
        <dbReference type="ARBA" id="ARBA00022960"/>
    </source>
</evidence>
<dbReference type="InterPro" id="IPR011812">
    <property type="entry name" value="Pep_trsgly"/>
</dbReference>
<accession>A0A3D2SGE5</accession>
<feature type="domain" description="Glycosyl transferase family 51" evidence="12">
    <location>
        <begin position="427"/>
        <end position="585"/>
    </location>
</feature>
<evidence type="ECO:0000256" key="4">
    <source>
        <dbReference type="ARBA" id="ARBA00022679"/>
    </source>
</evidence>
<dbReference type="AlphaFoldDB" id="A0A3D2SGE5"/>
<dbReference type="SUPFAM" id="SSF53955">
    <property type="entry name" value="Lysozyme-like"/>
    <property type="match status" value="1"/>
</dbReference>
<keyword evidence="5 11" id="KW-0812">Transmembrane</keyword>
<keyword evidence="1" id="KW-1003">Cell membrane</keyword>
<dbReference type="InterPro" id="IPR001264">
    <property type="entry name" value="Glyco_trans_51"/>
</dbReference>
<gene>
    <name evidence="13" type="ORF">DHW31_11315</name>
</gene>
<reference evidence="13 14" key="1">
    <citation type="journal article" date="2018" name="Nat. Biotechnol.">
        <title>A standardized bacterial taxonomy based on genome phylogeny substantially revises the tree of life.</title>
        <authorList>
            <person name="Parks D.H."/>
            <person name="Chuvochina M."/>
            <person name="Waite D.W."/>
            <person name="Rinke C."/>
            <person name="Skarshewski A."/>
            <person name="Chaumeil P.A."/>
            <person name="Hugenholtz P."/>
        </authorList>
    </citation>
    <scope>NUCLEOTIDE SEQUENCE [LARGE SCALE GENOMIC DNA]</scope>
    <source>
        <strain evidence="13">UBA9667</strain>
    </source>
</reference>
<evidence type="ECO:0000256" key="1">
    <source>
        <dbReference type="ARBA" id="ARBA00022475"/>
    </source>
</evidence>
<dbReference type="GO" id="GO:0009252">
    <property type="term" value="P:peptidoglycan biosynthetic process"/>
    <property type="evidence" value="ECO:0007669"/>
    <property type="project" value="UniProtKB-KW"/>
</dbReference>
<evidence type="ECO:0000256" key="5">
    <source>
        <dbReference type="ARBA" id="ARBA00022692"/>
    </source>
</evidence>